<dbReference type="EMBL" id="MT141316">
    <property type="protein sequence ID" value="QJA58280.1"/>
    <property type="molecule type" value="Genomic_DNA"/>
</dbReference>
<proteinExistence type="predicted"/>
<dbReference type="AlphaFoldDB" id="A0A6M3KP56"/>
<protein>
    <submittedName>
        <fullName evidence="2">Uncharacterized protein</fullName>
    </submittedName>
</protein>
<sequence>MCGYEWLKEHEHDHDDIVAKIEFSGPAGKHVLSGPVQQVVKAMKELRKGGKKNGKTICG</sequence>
<dbReference type="EMBL" id="MT144712">
    <property type="protein sequence ID" value="QJH98025.1"/>
    <property type="molecule type" value="Genomic_DNA"/>
</dbReference>
<dbReference type="EMBL" id="MT142519">
    <property type="protein sequence ID" value="QJA83863.1"/>
    <property type="molecule type" value="Genomic_DNA"/>
</dbReference>
<accession>A0A6M3KP56</accession>
<gene>
    <name evidence="2" type="ORF">MM415A00250_0041</name>
    <name evidence="1" type="ORF">MM415B01475_0016</name>
    <name evidence="3" type="ORF">TM448B01180_0016</name>
</gene>
<evidence type="ECO:0000313" key="1">
    <source>
        <dbReference type="EMBL" id="QJA58280.1"/>
    </source>
</evidence>
<organism evidence="2">
    <name type="scientific">viral metagenome</name>
    <dbReference type="NCBI Taxonomy" id="1070528"/>
    <lineage>
        <taxon>unclassified sequences</taxon>
        <taxon>metagenomes</taxon>
        <taxon>organismal metagenomes</taxon>
    </lineage>
</organism>
<evidence type="ECO:0000313" key="3">
    <source>
        <dbReference type="EMBL" id="QJH98025.1"/>
    </source>
</evidence>
<reference evidence="2" key="1">
    <citation type="submission" date="2020-03" db="EMBL/GenBank/DDBJ databases">
        <title>The deep terrestrial virosphere.</title>
        <authorList>
            <person name="Holmfeldt K."/>
            <person name="Nilsson E."/>
            <person name="Simone D."/>
            <person name="Lopez-Fernandez M."/>
            <person name="Wu X."/>
            <person name="de Brujin I."/>
            <person name="Lundin D."/>
            <person name="Andersson A."/>
            <person name="Bertilsson S."/>
            <person name="Dopson M."/>
        </authorList>
    </citation>
    <scope>NUCLEOTIDE SEQUENCE</scope>
    <source>
        <strain evidence="2">MM415A00250</strain>
        <strain evidence="1">MM415B01475</strain>
        <strain evidence="3">TM448B01180</strain>
    </source>
</reference>
<evidence type="ECO:0000313" key="2">
    <source>
        <dbReference type="EMBL" id="QJA83863.1"/>
    </source>
</evidence>
<name>A0A6M3KP56_9ZZZZ</name>